<dbReference type="Proteomes" id="UP000187429">
    <property type="component" value="Unassembled WGS sequence"/>
</dbReference>
<proteinExistence type="predicted"/>
<organism evidence="1 2">
    <name type="scientific">Smittium culicis</name>
    <dbReference type="NCBI Taxonomy" id="133412"/>
    <lineage>
        <taxon>Eukaryota</taxon>
        <taxon>Fungi</taxon>
        <taxon>Fungi incertae sedis</taxon>
        <taxon>Zoopagomycota</taxon>
        <taxon>Kickxellomycotina</taxon>
        <taxon>Harpellomycetes</taxon>
        <taxon>Harpellales</taxon>
        <taxon>Legeriomycetaceae</taxon>
        <taxon>Smittium</taxon>
    </lineage>
</organism>
<dbReference type="Gene3D" id="2.40.70.10">
    <property type="entry name" value="Acid Proteases"/>
    <property type="match status" value="1"/>
</dbReference>
<reference evidence="2" key="1">
    <citation type="submission" date="2017-01" db="EMBL/GenBank/DDBJ databases">
        <authorList>
            <person name="Wang Y."/>
            <person name="White M."/>
            <person name="Kvist S."/>
            <person name="Moncalvo J.-M."/>
        </authorList>
    </citation>
    <scope>NUCLEOTIDE SEQUENCE [LARGE SCALE GENOMIC DNA]</scope>
    <source>
        <strain evidence="2">ID-206-W2</strain>
    </source>
</reference>
<evidence type="ECO:0000313" key="2">
    <source>
        <dbReference type="Proteomes" id="UP000187429"/>
    </source>
</evidence>
<gene>
    <name evidence="1" type="ORF">AYI69_g7642</name>
</gene>
<sequence length="219" mass="24538">MYGHRSDDCKVKQSSNNPNINVIKKNLHNLVSNSQQKEISFIEVERKPTLESDIFMAEKRPSSDVTQEITKRSRIVDVIDDNVLIKEFKDRPKIQSRRPAEIKLSVNSTPYSIGQNLSTTIADLSLAQLLQVAPSLRNELLNLCKRSDPKDLDKVETEESPNTNCRGIVKMFEEKYWAILDTGAACSVISTALMKQIGLEVDSVDSQANGSQNIMLSSI</sequence>
<evidence type="ECO:0000313" key="1">
    <source>
        <dbReference type="EMBL" id="OMJ16932.1"/>
    </source>
</evidence>
<comment type="caution">
    <text evidence="1">The sequence shown here is derived from an EMBL/GenBank/DDBJ whole genome shotgun (WGS) entry which is preliminary data.</text>
</comment>
<dbReference type="EMBL" id="LSSM01003739">
    <property type="protein sequence ID" value="OMJ16932.1"/>
    <property type="molecule type" value="Genomic_DNA"/>
</dbReference>
<accession>A0A1R1XQK8</accession>
<dbReference type="OrthoDB" id="5597136at2759"/>
<dbReference type="InterPro" id="IPR021109">
    <property type="entry name" value="Peptidase_aspartic_dom_sf"/>
</dbReference>
<keyword evidence="2" id="KW-1185">Reference proteome</keyword>
<protein>
    <submittedName>
        <fullName evidence="1">Uncharacterized protein</fullName>
    </submittedName>
</protein>
<dbReference type="AlphaFoldDB" id="A0A1R1XQK8"/>
<name>A0A1R1XQK8_9FUNG</name>